<name>A0A0E3UXD7_9BACT</name>
<organism evidence="1 2">
    <name type="scientific">Pontibacter korlensis</name>
    <dbReference type="NCBI Taxonomy" id="400092"/>
    <lineage>
        <taxon>Bacteria</taxon>
        <taxon>Pseudomonadati</taxon>
        <taxon>Bacteroidota</taxon>
        <taxon>Cytophagia</taxon>
        <taxon>Cytophagales</taxon>
        <taxon>Hymenobacteraceae</taxon>
        <taxon>Pontibacter</taxon>
    </lineage>
</organism>
<evidence type="ECO:0000313" key="1">
    <source>
        <dbReference type="EMBL" id="AKD04157.1"/>
    </source>
</evidence>
<dbReference type="HOGENOM" id="CLU_1833370_0_0_10"/>
<dbReference type="PATRIC" id="fig|400092.3.peg.3270"/>
<dbReference type="AlphaFoldDB" id="A0A0E3UXD7"/>
<dbReference type="KEGG" id="pko:PKOR_15010"/>
<sequence length="140" mass="16181">MPETSFRPAYQIVFVGISPTSIDYMKASWLRPVSSEEYREGTQVFYQQAMAHHVSRLLIDSVRTNVPVVADMHWTSNYINSLQNLTVNRLARLLSDDIFHALFVESVEEGLQVPNLQIMYFRNEQDAVKWLMSEPEKTLG</sequence>
<dbReference type="OrthoDB" id="853849at2"/>
<dbReference type="Proteomes" id="UP000033109">
    <property type="component" value="Chromosome"/>
</dbReference>
<dbReference type="EMBL" id="CP009621">
    <property type="protein sequence ID" value="AKD04157.1"/>
    <property type="molecule type" value="Genomic_DNA"/>
</dbReference>
<protein>
    <recommendedName>
        <fullName evidence="3">STAS/SEC14 domain-containing protein</fullName>
    </recommendedName>
</protein>
<keyword evidence="2" id="KW-1185">Reference proteome</keyword>
<dbReference type="RefSeq" id="WP_046311779.1">
    <property type="nucleotide sequence ID" value="NZ_CBCSCY010000045.1"/>
</dbReference>
<evidence type="ECO:0008006" key="3">
    <source>
        <dbReference type="Google" id="ProtNLM"/>
    </source>
</evidence>
<evidence type="ECO:0000313" key="2">
    <source>
        <dbReference type="Proteomes" id="UP000033109"/>
    </source>
</evidence>
<proteinExistence type="predicted"/>
<gene>
    <name evidence="1" type="ORF">PKOR_15010</name>
</gene>
<reference evidence="1 2" key="1">
    <citation type="journal article" date="2015" name="Sci. Rep.">
        <title>Unraveling adaptation of Pontibacter korlensis to radiation and infertility in desert through complete genome and comparative transcriptomic analysis.</title>
        <authorList>
            <person name="Dai J."/>
            <person name="Dai W."/>
            <person name="Qiu C."/>
            <person name="Yang Z."/>
            <person name="Zhang Y."/>
            <person name="Zhou M."/>
            <person name="Zhang L."/>
            <person name="Fang C."/>
            <person name="Gao Q."/>
            <person name="Yang Q."/>
            <person name="Li X."/>
            <person name="Wang Z."/>
            <person name="Wang Z."/>
            <person name="Jia Z."/>
            <person name="Chen X."/>
        </authorList>
    </citation>
    <scope>NUCLEOTIDE SEQUENCE [LARGE SCALE GENOMIC DNA]</scope>
    <source>
        <strain evidence="1 2">X14-1T</strain>
    </source>
</reference>
<accession>A0A0E3UXD7</accession>